<dbReference type="RefSeq" id="WP_123118700.1">
    <property type="nucleotide sequence ID" value="NZ_RJJR01000001.1"/>
</dbReference>
<name>A0A3M9NPV4_9BACT</name>
<dbReference type="EMBL" id="RJJR01000001">
    <property type="protein sequence ID" value="RNI39809.1"/>
    <property type="molecule type" value="Genomic_DNA"/>
</dbReference>
<dbReference type="AlphaFoldDB" id="A0A3M9NPV4"/>
<dbReference type="OrthoDB" id="677920at2"/>
<dbReference type="Proteomes" id="UP000267223">
    <property type="component" value="Unassembled WGS sequence"/>
</dbReference>
<protein>
    <submittedName>
        <fullName evidence="1">Copper chaperone</fullName>
    </submittedName>
</protein>
<comment type="caution">
    <text evidence="1">The sequence shown here is derived from an EMBL/GenBank/DDBJ whole genome shotgun (WGS) entry which is preliminary data.</text>
</comment>
<dbReference type="InterPro" id="IPR036163">
    <property type="entry name" value="HMA_dom_sf"/>
</dbReference>
<accession>A0A3M9NPV4</accession>
<organism evidence="1 2">
    <name type="scientific">Hanamia caeni</name>
    <dbReference type="NCBI Taxonomy" id="2294116"/>
    <lineage>
        <taxon>Bacteria</taxon>
        <taxon>Pseudomonadati</taxon>
        <taxon>Bacteroidota</taxon>
        <taxon>Chitinophagia</taxon>
        <taxon>Chitinophagales</taxon>
        <taxon>Chitinophagaceae</taxon>
        <taxon>Hanamia</taxon>
    </lineage>
</organism>
<dbReference type="SUPFAM" id="SSF55008">
    <property type="entry name" value="HMA, heavy metal-associated domain"/>
    <property type="match status" value="1"/>
</dbReference>
<sequence>MKTQQFKTNIMCGDCIAKVTPALNENFGEDNWQVDIKNPKKILSITSENVTETEVNDVLKKVGYKAEELN</sequence>
<proteinExistence type="predicted"/>
<reference evidence="1 2" key="1">
    <citation type="submission" date="2018-11" db="EMBL/GenBank/DDBJ databases">
        <title>Draft genome sequence of Ferruginibacter sp. BO-59.</title>
        <authorList>
            <person name="Im W.T."/>
        </authorList>
    </citation>
    <scope>NUCLEOTIDE SEQUENCE [LARGE SCALE GENOMIC DNA]</scope>
    <source>
        <strain evidence="1 2">BO-59</strain>
    </source>
</reference>
<dbReference type="GO" id="GO:0046872">
    <property type="term" value="F:metal ion binding"/>
    <property type="evidence" value="ECO:0007669"/>
    <property type="project" value="InterPro"/>
</dbReference>
<gene>
    <name evidence="1" type="ORF">EFY79_00440</name>
</gene>
<evidence type="ECO:0000313" key="2">
    <source>
        <dbReference type="Proteomes" id="UP000267223"/>
    </source>
</evidence>
<keyword evidence="2" id="KW-1185">Reference proteome</keyword>
<evidence type="ECO:0000313" key="1">
    <source>
        <dbReference type="EMBL" id="RNI39809.1"/>
    </source>
</evidence>
<dbReference type="Gene3D" id="3.30.70.100">
    <property type="match status" value="1"/>
</dbReference>